<gene>
    <name evidence="2" type="ORF">L210DRAFT_989434</name>
</gene>
<protein>
    <submittedName>
        <fullName evidence="2">Uncharacterized protein</fullName>
    </submittedName>
</protein>
<reference evidence="2" key="1">
    <citation type="submission" date="2019-10" db="EMBL/GenBank/DDBJ databases">
        <authorList>
            <consortium name="DOE Joint Genome Institute"/>
            <person name="Kuo A."/>
            <person name="Miyauchi S."/>
            <person name="Kiss E."/>
            <person name="Drula E."/>
            <person name="Kohler A."/>
            <person name="Sanchez-Garcia M."/>
            <person name="Andreopoulos B."/>
            <person name="Barry K.W."/>
            <person name="Bonito G."/>
            <person name="Buee M."/>
            <person name="Carver A."/>
            <person name="Chen C."/>
            <person name="Cichocki N."/>
            <person name="Clum A."/>
            <person name="Culley D."/>
            <person name="Crous P.W."/>
            <person name="Fauchery L."/>
            <person name="Girlanda M."/>
            <person name="Hayes R."/>
            <person name="Keri Z."/>
            <person name="LaButti K."/>
            <person name="Lipzen A."/>
            <person name="Lombard V."/>
            <person name="Magnuson J."/>
            <person name="Maillard F."/>
            <person name="Morin E."/>
            <person name="Murat C."/>
            <person name="Nolan M."/>
            <person name="Ohm R."/>
            <person name="Pangilinan J."/>
            <person name="Pereira M."/>
            <person name="Perotto S."/>
            <person name="Peter M."/>
            <person name="Riley R."/>
            <person name="Sitrit Y."/>
            <person name="Stielow B."/>
            <person name="Szollosi G."/>
            <person name="Zifcakova L."/>
            <person name="Stursova M."/>
            <person name="Spatafora J.W."/>
            <person name="Tedersoo L."/>
            <person name="Vaario L.-M."/>
            <person name="Yamada A."/>
            <person name="Yan M."/>
            <person name="Wang P."/>
            <person name="Xu J."/>
            <person name="Bruns T."/>
            <person name="Baldrian P."/>
            <person name="Vilgalys R."/>
            <person name="Henrissat B."/>
            <person name="Grigoriev I.V."/>
            <person name="Hibbett D."/>
            <person name="Nagy L.G."/>
            <person name="Martin F.M."/>
        </authorList>
    </citation>
    <scope>NUCLEOTIDE SEQUENCE</scope>
    <source>
        <strain evidence="2">BED1</strain>
    </source>
</reference>
<dbReference type="EMBL" id="WHUW01000001">
    <property type="protein sequence ID" value="KAF8452855.1"/>
    <property type="molecule type" value="Genomic_DNA"/>
</dbReference>
<organism evidence="2 3">
    <name type="scientific">Boletus edulis BED1</name>
    <dbReference type="NCBI Taxonomy" id="1328754"/>
    <lineage>
        <taxon>Eukaryota</taxon>
        <taxon>Fungi</taxon>
        <taxon>Dikarya</taxon>
        <taxon>Basidiomycota</taxon>
        <taxon>Agaricomycotina</taxon>
        <taxon>Agaricomycetes</taxon>
        <taxon>Agaricomycetidae</taxon>
        <taxon>Boletales</taxon>
        <taxon>Boletineae</taxon>
        <taxon>Boletaceae</taxon>
        <taxon>Boletoideae</taxon>
        <taxon>Boletus</taxon>
    </lineage>
</organism>
<evidence type="ECO:0000313" key="3">
    <source>
        <dbReference type="Proteomes" id="UP001194468"/>
    </source>
</evidence>
<name>A0AAD4C9I0_BOLED</name>
<accession>A0AAD4C9I0</accession>
<proteinExistence type="predicted"/>
<evidence type="ECO:0000313" key="2">
    <source>
        <dbReference type="EMBL" id="KAF8452855.1"/>
    </source>
</evidence>
<feature type="compositionally biased region" description="Polar residues" evidence="1">
    <location>
        <begin position="31"/>
        <end position="40"/>
    </location>
</feature>
<evidence type="ECO:0000256" key="1">
    <source>
        <dbReference type="SAM" id="MobiDB-lite"/>
    </source>
</evidence>
<feature type="region of interest" description="Disordered" evidence="1">
    <location>
        <begin position="1"/>
        <end position="102"/>
    </location>
</feature>
<reference evidence="2" key="2">
    <citation type="journal article" date="2020" name="Nat. Commun.">
        <title>Large-scale genome sequencing of mycorrhizal fungi provides insights into the early evolution of symbiotic traits.</title>
        <authorList>
            <person name="Miyauchi S."/>
            <person name="Kiss E."/>
            <person name="Kuo A."/>
            <person name="Drula E."/>
            <person name="Kohler A."/>
            <person name="Sanchez-Garcia M."/>
            <person name="Morin E."/>
            <person name="Andreopoulos B."/>
            <person name="Barry K.W."/>
            <person name="Bonito G."/>
            <person name="Buee M."/>
            <person name="Carver A."/>
            <person name="Chen C."/>
            <person name="Cichocki N."/>
            <person name="Clum A."/>
            <person name="Culley D."/>
            <person name="Crous P.W."/>
            <person name="Fauchery L."/>
            <person name="Girlanda M."/>
            <person name="Hayes R.D."/>
            <person name="Keri Z."/>
            <person name="LaButti K."/>
            <person name="Lipzen A."/>
            <person name="Lombard V."/>
            <person name="Magnuson J."/>
            <person name="Maillard F."/>
            <person name="Murat C."/>
            <person name="Nolan M."/>
            <person name="Ohm R.A."/>
            <person name="Pangilinan J."/>
            <person name="Pereira M.F."/>
            <person name="Perotto S."/>
            <person name="Peter M."/>
            <person name="Pfister S."/>
            <person name="Riley R."/>
            <person name="Sitrit Y."/>
            <person name="Stielow J.B."/>
            <person name="Szollosi G."/>
            <person name="Zifcakova L."/>
            <person name="Stursova M."/>
            <person name="Spatafora J.W."/>
            <person name="Tedersoo L."/>
            <person name="Vaario L.M."/>
            <person name="Yamada A."/>
            <person name="Yan M."/>
            <person name="Wang P."/>
            <person name="Xu J."/>
            <person name="Bruns T."/>
            <person name="Baldrian P."/>
            <person name="Vilgalys R."/>
            <person name="Dunand C."/>
            <person name="Henrissat B."/>
            <person name="Grigoriev I.V."/>
            <person name="Hibbett D."/>
            <person name="Nagy L.G."/>
            <person name="Martin F.M."/>
        </authorList>
    </citation>
    <scope>NUCLEOTIDE SEQUENCE</scope>
    <source>
        <strain evidence="2">BED1</strain>
    </source>
</reference>
<dbReference type="Proteomes" id="UP001194468">
    <property type="component" value="Unassembled WGS sequence"/>
</dbReference>
<sequence length="102" mass="10781">MDCGAVSEATVRCSSDKRPHPPTTPCLHSHSGASQLTSLGSGAREPDCRAHAPARRSHPPSQLPSQAEERSALLPIHSLSRPSAPSRPPPLVGLAYRAMSKE</sequence>
<dbReference type="AlphaFoldDB" id="A0AAD4C9I0"/>
<comment type="caution">
    <text evidence="2">The sequence shown here is derived from an EMBL/GenBank/DDBJ whole genome shotgun (WGS) entry which is preliminary data.</text>
</comment>
<keyword evidence="3" id="KW-1185">Reference proteome</keyword>